<dbReference type="Ensembl" id="ENSFHET00000005339.1">
    <property type="protein sequence ID" value="ENSFHEP00000025393.1"/>
    <property type="gene ID" value="ENSFHEG00000007595.1"/>
</dbReference>
<protein>
    <submittedName>
        <fullName evidence="7">Deoxyribonuclease 1 like 4, tandem duplicate 2</fullName>
    </submittedName>
</protein>
<dbReference type="SUPFAM" id="SSF56219">
    <property type="entry name" value="DNase I-like"/>
    <property type="match status" value="1"/>
</dbReference>
<dbReference type="InterPro" id="IPR036691">
    <property type="entry name" value="Endo/exonu/phosph_ase_sf"/>
</dbReference>
<feature type="region of interest" description="Disordered" evidence="5">
    <location>
        <begin position="276"/>
        <end position="323"/>
    </location>
</feature>
<dbReference type="GO" id="GO:0005634">
    <property type="term" value="C:nucleus"/>
    <property type="evidence" value="ECO:0007669"/>
    <property type="project" value="TreeGrafter"/>
</dbReference>
<reference evidence="7" key="2">
    <citation type="submission" date="2025-09" db="UniProtKB">
        <authorList>
            <consortium name="Ensembl"/>
        </authorList>
    </citation>
    <scope>IDENTIFICATION</scope>
</reference>
<dbReference type="GO" id="GO:0006308">
    <property type="term" value="P:DNA catabolic process"/>
    <property type="evidence" value="ECO:0007669"/>
    <property type="project" value="InterPro"/>
</dbReference>
<dbReference type="AlphaFoldDB" id="A0A3Q2QDT0"/>
<keyword evidence="2" id="KW-0540">Nuclease</keyword>
<evidence type="ECO:0000256" key="4">
    <source>
        <dbReference type="ARBA" id="ARBA00022801"/>
    </source>
</evidence>
<dbReference type="InterPro" id="IPR005135">
    <property type="entry name" value="Endo/exonuclease/phosphatase"/>
</dbReference>
<dbReference type="InterPro" id="IPR016202">
    <property type="entry name" value="DNase_I"/>
</dbReference>
<keyword evidence="4" id="KW-0378">Hydrolase</keyword>
<feature type="compositionally biased region" description="Basic residues" evidence="5">
    <location>
        <begin position="279"/>
        <end position="293"/>
    </location>
</feature>
<evidence type="ECO:0000256" key="3">
    <source>
        <dbReference type="ARBA" id="ARBA00022759"/>
    </source>
</evidence>
<dbReference type="CDD" id="cd10282">
    <property type="entry name" value="DNase1"/>
    <property type="match status" value="1"/>
</dbReference>
<keyword evidence="3" id="KW-0255">Endonuclease</keyword>
<dbReference type="STRING" id="8078.ENSFHEP00000025393"/>
<dbReference type="Gene3D" id="3.60.10.10">
    <property type="entry name" value="Endonuclease/exonuclease/phosphatase"/>
    <property type="match status" value="1"/>
</dbReference>
<comment type="similarity">
    <text evidence="1">Belongs to the DNase I family.</text>
</comment>
<proteinExistence type="inferred from homology"/>
<accession>A0A3Q2QDT0</accession>
<dbReference type="GO" id="GO:0004530">
    <property type="term" value="F:deoxyribonuclease I activity"/>
    <property type="evidence" value="ECO:0007669"/>
    <property type="project" value="TreeGrafter"/>
</dbReference>
<evidence type="ECO:0000313" key="7">
    <source>
        <dbReference type="Ensembl" id="ENSFHEP00000025393.1"/>
    </source>
</evidence>
<organism evidence="7 8">
    <name type="scientific">Fundulus heteroclitus</name>
    <name type="common">Killifish</name>
    <name type="synonym">Mummichog</name>
    <dbReference type="NCBI Taxonomy" id="8078"/>
    <lineage>
        <taxon>Eukaryota</taxon>
        <taxon>Metazoa</taxon>
        <taxon>Chordata</taxon>
        <taxon>Craniata</taxon>
        <taxon>Vertebrata</taxon>
        <taxon>Euteleostomi</taxon>
        <taxon>Actinopterygii</taxon>
        <taxon>Neopterygii</taxon>
        <taxon>Teleostei</taxon>
        <taxon>Neoteleostei</taxon>
        <taxon>Acanthomorphata</taxon>
        <taxon>Ovalentaria</taxon>
        <taxon>Atherinomorphae</taxon>
        <taxon>Cyprinodontiformes</taxon>
        <taxon>Fundulidae</taxon>
        <taxon>Fundulus</taxon>
    </lineage>
</organism>
<keyword evidence="8" id="KW-1185">Reference proteome</keyword>
<sequence>MKVAAFNVKKLGLRKVKNKTVSDYLIKILSQYSMVFILEVMDKSGEAMKLLLKKLNSAAGRKYKMICSSSLGRNAYKEKFVCFYRKDEVKLTGQYQYEDNQPGDEDAFDREPFVLRFHCPNTTVGDLVLIPVHTRPRDAFKELDELYDVVTSVKKKWKTTNIMILGDFNAAGPYLSKKKKEKIRINSPPFYWLIDDTADTTTSNSNEHTYDRIVVYGKKMVNTIVPNSAMPFNFQRKFRLTKKVALSISDHYPVEVTLKTVKTARGQRNKVTTCARKTSATKKSLKRGLQKRSKPSECDEWKPPAAKRKREQQVESKSPRKKLCSTLVMQQSPDVQWSDSESSHFEVSPSEWHSYQWSNDGSSIPDPITSHLLDPASWTKPTLRPLRRQQSIRFAPSPYTLLRPPKDTLEDRLNRLCPNLPHHA</sequence>
<evidence type="ECO:0000259" key="6">
    <source>
        <dbReference type="Pfam" id="PF03372"/>
    </source>
</evidence>
<dbReference type="Proteomes" id="UP000265000">
    <property type="component" value="Unplaced"/>
</dbReference>
<evidence type="ECO:0000313" key="8">
    <source>
        <dbReference type="Proteomes" id="UP000265000"/>
    </source>
</evidence>
<name>A0A3Q2QDT0_FUNHE</name>
<dbReference type="PANTHER" id="PTHR11371">
    <property type="entry name" value="DEOXYRIBONUCLEASE"/>
    <property type="match status" value="1"/>
</dbReference>
<evidence type="ECO:0000256" key="5">
    <source>
        <dbReference type="SAM" id="MobiDB-lite"/>
    </source>
</evidence>
<dbReference type="GeneTree" id="ENSGT00950000182846"/>
<evidence type="ECO:0000256" key="1">
    <source>
        <dbReference type="ARBA" id="ARBA00007359"/>
    </source>
</evidence>
<reference evidence="7" key="1">
    <citation type="submission" date="2025-08" db="UniProtKB">
        <authorList>
            <consortium name="Ensembl"/>
        </authorList>
    </citation>
    <scope>IDENTIFICATION</scope>
</reference>
<dbReference type="SMART" id="SM00476">
    <property type="entry name" value="DNaseIc"/>
    <property type="match status" value="1"/>
</dbReference>
<dbReference type="GO" id="GO:0003677">
    <property type="term" value="F:DNA binding"/>
    <property type="evidence" value="ECO:0007669"/>
    <property type="project" value="TreeGrafter"/>
</dbReference>
<dbReference type="PANTHER" id="PTHR11371:SF26">
    <property type="entry name" value="DEOXYRIBONUCLEASE"/>
    <property type="match status" value="1"/>
</dbReference>
<dbReference type="Pfam" id="PF03372">
    <property type="entry name" value="Exo_endo_phos"/>
    <property type="match status" value="1"/>
</dbReference>
<dbReference type="PRINTS" id="PR00130">
    <property type="entry name" value="DNASEI"/>
</dbReference>
<evidence type="ECO:0000256" key="2">
    <source>
        <dbReference type="ARBA" id="ARBA00022722"/>
    </source>
</evidence>
<feature type="domain" description="Endonuclease/exonuclease/phosphatase" evidence="6">
    <location>
        <begin position="5"/>
        <end position="251"/>
    </location>
</feature>